<dbReference type="OrthoDB" id="5576763at2759"/>
<dbReference type="AlphaFoldDB" id="A0A0L0MZY4"/>
<name>A0A0L0MZY4_TOLOC</name>
<feature type="chain" id="PRO_5005544703" evidence="1">
    <location>
        <begin position="18"/>
        <end position="238"/>
    </location>
</feature>
<keyword evidence="1" id="KW-0732">Signal</keyword>
<feature type="signal peptide" evidence="1">
    <location>
        <begin position="1"/>
        <end position="17"/>
    </location>
</feature>
<evidence type="ECO:0000313" key="2">
    <source>
        <dbReference type="EMBL" id="KND87045.1"/>
    </source>
</evidence>
<dbReference type="EMBL" id="LFRF01000043">
    <property type="protein sequence ID" value="KND87045.1"/>
    <property type="molecule type" value="Genomic_DNA"/>
</dbReference>
<organism evidence="2 3">
    <name type="scientific">Tolypocladium ophioglossoides (strain CBS 100239)</name>
    <name type="common">Snaketongue truffleclub</name>
    <name type="synonym">Elaphocordyceps ophioglossoides</name>
    <dbReference type="NCBI Taxonomy" id="1163406"/>
    <lineage>
        <taxon>Eukaryota</taxon>
        <taxon>Fungi</taxon>
        <taxon>Dikarya</taxon>
        <taxon>Ascomycota</taxon>
        <taxon>Pezizomycotina</taxon>
        <taxon>Sordariomycetes</taxon>
        <taxon>Hypocreomycetidae</taxon>
        <taxon>Hypocreales</taxon>
        <taxon>Ophiocordycipitaceae</taxon>
        <taxon>Tolypocladium</taxon>
    </lineage>
</organism>
<comment type="caution">
    <text evidence="2">The sequence shown here is derived from an EMBL/GenBank/DDBJ whole genome shotgun (WGS) entry which is preliminary data.</text>
</comment>
<evidence type="ECO:0000256" key="1">
    <source>
        <dbReference type="SAM" id="SignalP"/>
    </source>
</evidence>
<reference evidence="2 3" key="1">
    <citation type="journal article" date="2015" name="BMC Genomics">
        <title>The genome of the truffle-parasite Tolypocladium ophioglossoides and the evolution of antifungal peptaibiotics.</title>
        <authorList>
            <person name="Quandt C.A."/>
            <person name="Bushley K.E."/>
            <person name="Spatafora J.W."/>
        </authorList>
    </citation>
    <scope>NUCLEOTIDE SEQUENCE [LARGE SCALE GENOMIC DNA]</scope>
    <source>
        <strain evidence="2 3">CBS 100239</strain>
    </source>
</reference>
<dbReference type="Proteomes" id="UP000036947">
    <property type="component" value="Unassembled WGS sequence"/>
</dbReference>
<sequence length="238" mass="25240">MKTAALIALLAPATCWGLVGITWKFENEPTRGLKDVTFPFNMTNAPHESGFYFAQQFNFKGVPDVGYTGLQPRKDNSGGSVVHGVFSSFQKGTTSSHRNCHGGADGKPGVSCAVDINASYSPTYNLVVENTSGTSWRGTLIDASSGKKTIIGEWTLPSGALGIKSSQVGFVEFYPWNAGPHKCKNLPKTQVTFGKPTSETGGTGPGFVGDAYEYGDCKGKVGFKMTTTGEGVRVDVGF</sequence>
<gene>
    <name evidence="2" type="ORF">TOPH_08317</name>
</gene>
<dbReference type="STRING" id="1163406.A0A0L0MZY4"/>
<protein>
    <submittedName>
        <fullName evidence="2">Uncharacterized protein</fullName>
    </submittedName>
</protein>
<accession>A0A0L0MZY4</accession>
<proteinExistence type="predicted"/>
<evidence type="ECO:0000313" key="3">
    <source>
        <dbReference type="Proteomes" id="UP000036947"/>
    </source>
</evidence>
<keyword evidence="3" id="KW-1185">Reference proteome</keyword>